<dbReference type="AlphaFoldDB" id="A8F1W3"/>
<protein>
    <recommendedName>
        <fullName evidence="4">DnaA N-terminal domain-containing protein</fullName>
    </recommendedName>
</protein>
<evidence type="ECO:0000313" key="2">
    <source>
        <dbReference type="EMBL" id="ABV84899.1"/>
    </source>
</evidence>
<evidence type="ECO:0000256" key="1">
    <source>
        <dbReference type="SAM" id="MobiDB-lite"/>
    </source>
</evidence>
<name>A8F1W3_RICM5</name>
<dbReference type="EMBL" id="CP000683">
    <property type="protein sequence ID" value="ABV84899.1"/>
    <property type="molecule type" value="Genomic_DNA"/>
</dbReference>
<feature type="region of interest" description="Disordered" evidence="1">
    <location>
        <begin position="223"/>
        <end position="242"/>
    </location>
</feature>
<dbReference type="RefSeq" id="WP_012152872.1">
    <property type="nucleotide sequence ID" value="NC_009900.1"/>
</dbReference>
<dbReference type="Proteomes" id="UP000001311">
    <property type="component" value="Chromosome"/>
</dbReference>
<sequence>MHTICCSHFTPDCVIHNESDNNPTIFYNFVGNFIPPEWSTLSSRNGKILSKTSRQLLSLIVFRLQIYYNNSIDELQETYHFFEDSLGVCQERVRQCLLELKKSGFIEFYKATIVKYGIKCRNTPCIKLARNFQPFSQKITHEHEKNFPPTPKNFGVKPKEILPQPQKSLDQYIYIDNNKNISNKSRSRESIIFQNEKNASNHNNQGQLQEQQLETNLQFKAISSSNDQQQADNTSSSSANITTGATRINTALQAVIDNISKKHDSTASNSNNAAINAVNHKGWFKRKKLTDFHPLTQEEADLLQIKSNREFNLTFINKLLLKLAAQYPEHHFGHKKVFLNYMAKALAHELRETTQANCQQFQFKSSDVHKVQEQYLDKIERSTDTSKQAQLKRKIVGVFDPDTAYELLSSCSFIGVVGNRYQIKLLKTIILSEHSKNKILQQVRMIYGSNIGQLQIIPFAELATNQHNTEDAQQNYLLQLSRQLNPDSVWYKVRKFLIERYNQYIDFGVLSKLVVVEEDIVNKKVILKSTTAFNDYYVRNHYMQDLKEAFAAQGFNFELIKFKTNQNPDSDRE</sequence>
<proteinExistence type="predicted"/>
<reference evidence="2 3" key="1">
    <citation type="journal article" date="2007" name="Genome Res.">
        <title>Lateral gene transfer between obligate intracellular bacteria: evidence from the Rickettsia massiliae genome.</title>
        <authorList>
            <person name="Blanc G."/>
            <person name="Ogata H."/>
            <person name="Robert C."/>
            <person name="Audic S."/>
            <person name="Claverie J.-M."/>
            <person name="Raoult D."/>
        </authorList>
    </citation>
    <scope>NUCLEOTIDE SEQUENCE [LARGE SCALE GENOMIC DNA]</scope>
    <source>
        <strain evidence="3">Mtu5</strain>
    </source>
</reference>
<dbReference type="HOGENOM" id="CLU_031035_3_0_5"/>
<accession>A8F1W3</accession>
<organism evidence="2 3">
    <name type="scientific">Rickettsia massiliae (strain Mtu5)</name>
    <dbReference type="NCBI Taxonomy" id="416276"/>
    <lineage>
        <taxon>Bacteria</taxon>
        <taxon>Pseudomonadati</taxon>
        <taxon>Pseudomonadota</taxon>
        <taxon>Alphaproteobacteria</taxon>
        <taxon>Rickettsiales</taxon>
        <taxon>Rickettsiaceae</taxon>
        <taxon>Rickettsieae</taxon>
        <taxon>Rickettsia</taxon>
        <taxon>spotted fever group</taxon>
    </lineage>
</organism>
<dbReference type="KEGG" id="rms:RMA_0756"/>
<keyword evidence="3" id="KW-1185">Reference proteome</keyword>
<evidence type="ECO:0000313" key="3">
    <source>
        <dbReference type="Proteomes" id="UP000001311"/>
    </source>
</evidence>
<evidence type="ECO:0008006" key="4">
    <source>
        <dbReference type="Google" id="ProtNLM"/>
    </source>
</evidence>
<gene>
    <name evidence="2" type="ordered locus">RMA_0756</name>
</gene>